<name>A0A673HH55_9TELE</name>
<feature type="compositionally biased region" description="Pro residues" evidence="1">
    <location>
        <begin position="129"/>
        <end position="147"/>
    </location>
</feature>
<feature type="region of interest" description="Disordered" evidence="1">
    <location>
        <begin position="79"/>
        <end position="183"/>
    </location>
</feature>
<dbReference type="Proteomes" id="UP000472270">
    <property type="component" value="Unassembled WGS sequence"/>
</dbReference>
<organism evidence="2 3">
    <name type="scientific">Sinocyclocheilus rhinocerous</name>
    <dbReference type="NCBI Taxonomy" id="307959"/>
    <lineage>
        <taxon>Eukaryota</taxon>
        <taxon>Metazoa</taxon>
        <taxon>Chordata</taxon>
        <taxon>Craniata</taxon>
        <taxon>Vertebrata</taxon>
        <taxon>Euteleostomi</taxon>
        <taxon>Actinopterygii</taxon>
        <taxon>Neopterygii</taxon>
        <taxon>Teleostei</taxon>
        <taxon>Ostariophysi</taxon>
        <taxon>Cypriniformes</taxon>
        <taxon>Cyprinidae</taxon>
        <taxon>Cyprininae</taxon>
        <taxon>Sinocyclocheilus</taxon>
    </lineage>
</organism>
<proteinExistence type="predicted"/>
<protein>
    <submittedName>
        <fullName evidence="2">Uncharacterized protein</fullName>
    </submittedName>
</protein>
<evidence type="ECO:0000313" key="3">
    <source>
        <dbReference type="Proteomes" id="UP000472270"/>
    </source>
</evidence>
<accession>A0A673HH55</accession>
<sequence>MSSPHGMQSAACFSVLARRALPFYEYAGEFCKLAAVTAMDDATLNHLFWLGANSHCPLDLPDTSGLCWREGVFRGLGSVRSQARTSPPPSAVHPRQPADPLFRPGGAPDPQFHPGRAPDPQFSPGRASGPPPSPGRASDPPPSPGRAPDPQFSPGRAPDPPPSLGRAPDPQLSPGRAPDPEYSPFVVGAIYYYYYYHYYYYYLSSS</sequence>
<reference evidence="2" key="2">
    <citation type="submission" date="2025-09" db="UniProtKB">
        <authorList>
            <consortium name="Ensembl"/>
        </authorList>
    </citation>
    <scope>IDENTIFICATION</scope>
</reference>
<keyword evidence="3" id="KW-1185">Reference proteome</keyword>
<reference evidence="2" key="1">
    <citation type="submission" date="2025-08" db="UniProtKB">
        <authorList>
            <consortium name="Ensembl"/>
        </authorList>
    </citation>
    <scope>IDENTIFICATION</scope>
</reference>
<dbReference type="Ensembl" id="ENSSRHT00000025665.1">
    <property type="protein sequence ID" value="ENSSRHP00000024917.1"/>
    <property type="gene ID" value="ENSSRHG00000013061.1"/>
</dbReference>
<evidence type="ECO:0000256" key="1">
    <source>
        <dbReference type="SAM" id="MobiDB-lite"/>
    </source>
</evidence>
<dbReference type="AlphaFoldDB" id="A0A673HH55"/>
<evidence type="ECO:0000313" key="2">
    <source>
        <dbReference type="Ensembl" id="ENSSRHP00000024917.1"/>
    </source>
</evidence>